<dbReference type="PIRSF" id="PIRSF037262">
    <property type="entry name" value="UCP037262"/>
    <property type="match status" value="1"/>
</dbReference>
<proteinExistence type="inferred from homology"/>
<dbReference type="NCBIfam" id="NF010193">
    <property type="entry name" value="PRK13672.1"/>
    <property type="match status" value="1"/>
</dbReference>
<dbReference type="InterPro" id="IPR010673">
    <property type="entry name" value="UPF0346"/>
</dbReference>
<sequence length="73" mass="8870">MKSFYHFLMRYRQPDDKSELARFANEAYTDHSFPKQSADYHEISSYLEMNGHYINNMATFDHAWDLYLQHEQS</sequence>
<name>A0A372LJX8_9BACI</name>
<protein>
    <recommendedName>
        <fullName evidence="1">UPF0346 protein D0469_17590</fullName>
    </recommendedName>
</protein>
<dbReference type="Pfam" id="PF06855">
    <property type="entry name" value="YozE_SAM_like"/>
    <property type="match status" value="1"/>
</dbReference>
<comment type="similarity">
    <text evidence="1">Belongs to the UPF0346 family.</text>
</comment>
<dbReference type="Gene3D" id="1.10.150.260">
    <property type="entry name" value="YozE SAM-like"/>
    <property type="match status" value="1"/>
</dbReference>
<evidence type="ECO:0000313" key="4">
    <source>
        <dbReference type="Proteomes" id="UP000264541"/>
    </source>
</evidence>
<evidence type="ECO:0000313" key="3">
    <source>
        <dbReference type="EMBL" id="RFU66441.1"/>
    </source>
</evidence>
<dbReference type="InterPro" id="IPR023089">
    <property type="entry name" value="YozE_SAM-like"/>
</dbReference>
<dbReference type="InterPro" id="IPR036806">
    <property type="entry name" value="YozE_SAM-like_sf"/>
</dbReference>
<organism evidence="3 4">
    <name type="scientific">Peribacillus saganii</name>
    <dbReference type="NCBI Taxonomy" id="2303992"/>
    <lineage>
        <taxon>Bacteria</taxon>
        <taxon>Bacillati</taxon>
        <taxon>Bacillota</taxon>
        <taxon>Bacilli</taxon>
        <taxon>Bacillales</taxon>
        <taxon>Bacillaceae</taxon>
        <taxon>Peribacillus</taxon>
    </lineage>
</organism>
<dbReference type="AlphaFoldDB" id="A0A372LJX8"/>
<dbReference type="EMBL" id="QVTE01000051">
    <property type="protein sequence ID" value="RFU66441.1"/>
    <property type="molecule type" value="Genomic_DNA"/>
</dbReference>
<keyword evidence="4" id="KW-1185">Reference proteome</keyword>
<gene>
    <name evidence="3" type="ORF">D0469_17590</name>
</gene>
<evidence type="ECO:0000259" key="2">
    <source>
        <dbReference type="Pfam" id="PF06855"/>
    </source>
</evidence>
<dbReference type="RefSeq" id="WP_117328025.1">
    <property type="nucleotide sequence ID" value="NZ_QVTE01000051.1"/>
</dbReference>
<accession>A0A372LJX8</accession>
<dbReference type="OrthoDB" id="2242851at2"/>
<reference evidence="3 4" key="1">
    <citation type="submission" date="2018-08" db="EMBL/GenBank/DDBJ databases">
        <title>Bacillus chawlae sp. nov., Bacillus glennii sp. nov., and Bacillus saganii sp. nov. Isolated from the Vehicle Assembly Building at Kennedy Space Center where the Viking Spacecraft were Assembled.</title>
        <authorList>
            <person name="Seuylemezian A."/>
            <person name="Vaishampayan P."/>
        </authorList>
    </citation>
    <scope>NUCLEOTIDE SEQUENCE [LARGE SCALE GENOMIC DNA]</scope>
    <source>
        <strain evidence="3 4">V47-23a</strain>
    </source>
</reference>
<dbReference type="SUPFAM" id="SSF140652">
    <property type="entry name" value="YozE-like"/>
    <property type="match status" value="1"/>
</dbReference>
<feature type="domain" description="YozE SAM-like" evidence="2">
    <location>
        <begin position="3"/>
        <end position="69"/>
    </location>
</feature>
<evidence type="ECO:0000256" key="1">
    <source>
        <dbReference type="HAMAP-Rule" id="MF_01538"/>
    </source>
</evidence>
<dbReference type="Proteomes" id="UP000264541">
    <property type="component" value="Unassembled WGS sequence"/>
</dbReference>
<dbReference type="HAMAP" id="MF_01538">
    <property type="entry name" value="UPF0346"/>
    <property type="match status" value="1"/>
</dbReference>
<comment type="caution">
    <text evidence="3">The sequence shown here is derived from an EMBL/GenBank/DDBJ whole genome shotgun (WGS) entry which is preliminary data.</text>
</comment>